<evidence type="ECO:0000256" key="6">
    <source>
        <dbReference type="ARBA" id="ARBA00022982"/>
    </source>
</evidence>
<evidence type="ECO:0000256" key="3">
    <source>
        <dbReference type="ARBA" id="ARBA00022448"/>
    </source>
</evidence>
<protein>
    <recommendedName>
        <fullName evidence="9">Cytochrome b-c1 complex subunit 6, mitochondrial</fullName>
    </recommendedName>
    <alternativeName>
        <fullName evidence="10">Complex III subunit 6</fullName>
    </alternativeName>
</protein>
<evidence type="ECO:0000256" key="2">
    <source>
        <dbReference type="ARBA" id="ARBA00006498"/>
    </source>
</evidence>
<dbReference type="FunFam" id="1.10.287.20:FF:000003">
    <property type="entry name" value="Cytochrome b-c1 complex subunit 6"/>
    <property type="match status" value="1"/>
</dbReference>
<dbReference type="STRING" id="1507870.A0A1V8SXS1"/>
<dbReference type="OrthoDB" id="405848at2759"/>
<organism evidence="13 14">
    <name type="scientific">Cryoendolithus antarcticus</name>
    <dbReference type="NCBI Taxonomy" id="1507870"/>
    <lineage>
        <taxon>Eukaryota</taxon>
        <taxon>Fungi</taxon>
        <taxon>Dikarya</taxon>
        <taxon>Ascomycota</taxon>
        <taxon>Pezizomycotina</taxon>
        <taxon>Dothideomycetes</taxon>
        <taxon>Dothideomycetidae</taxon>
        <taxon>Cladosporiales</taxon>
        <taxon>Cladosporiaceae</taxon>
        <taxon>Cryoendolithus</taxon>
    </lineage>
</organism>
<accession>A0A1V8SXS1</accession>
<gene>
    <name evidence="13" type="ORF">B0A48_10598</name>
</gene>
<comment type="caution">
    <text evidence="13">The sequence shown here is derived from an EMBL/GenBank/DDBJ whole genome shotgun (WGS) entry which is preliminary data.</text>
</comment>
<dbReference type="InParanoid" id="A0A1V8SXS1"/>
<feature type="region of interest" description="Disordered" evidence="11">
    <location>
        <begin position="15"/>
        <end position="169"/>
    </location>
</feature>
<dbReference type="GO" id="GO:0006122">
    <property type="term" value="P:mitochondrial electron transport, ubiquinol to cytochrome c"/>
    <property type="evidence" value="ECO:0007669"/>
    <property type="project" value="InterPro"/>
</dbReference>
<evidence type="ECO:0000256" key="11">
    <source>
        <dbReference type="SAM" id="MobiDB-lite"/>
    </source>
</evidence>
<dbReference type="Pfam" id="PF02320">
    <property type="entry name" value="UCR_hinge"/>
    <property type="match status" value="1"/>
</dbReference>
<feature type="domain" description="Ubiquinol-cytochrome C reductase hinge" evidence="12">
    <location>
        <begin position="163"/>
        <end position="230"/>
    </location>
</feature>
<comment type="subcellular location">
    <subcellularLocation>
        <location evidence="1">Mitochondrion inner membrane</location>
        <topology evidence="1">Peripheral membrane protein</topology>
        <orientation evidence="1">Intermembrane side</orientation>
    </subcellularLocation>
</comment>
<keyword evidence="3" id="KW-0813">Transport</keyword>
<dbReference type="InterPro" id="IPR036811">
    <property type="entry name" value="Ubol_cytC_Rdtase_hinge_dom_sf"/>
</dbReference>
<feature type="compositionally biased region" description="Acidic residues" evidence="11">
    <location>
        <begin position="133"/>
        <end position="161"/>
    </location>
</feature>
<sequence length="230" mass="24346">MGLFDYLSDLYTSATFQPAEAEERQNAGPEDTSGEQSRGTDVNSGGVGTAQHGRGAGTKGGASDSLAHSGTDEESDDEKDANAETADKAKSRTAGEGEKGHVPGEGGASSGQKGKEASGPHGGSVKQTGLGGDDGEDEEEAGGDDEPEAEEEEEEEEEDEPVDPKAKLEEDCLRTSQCAPLKHHYDECAERVQQQQEEHGKAEEDCVEEFFHMMHCASACAAPKLFRQLK</sequence>
<evidence type="ECO:0000256" key="10">
    <source>
        <dbReference type="ARBA" id="ARBA00044246"/>
    </source>
</evidence>
<keyword evidence="14" id="KW-1185">Reference proteome</keyword>
<evidence type="ECO:0000256" key="8">
    <source>
        <dbReference type="ARBA" id="ARBA00023136"/>
    </source>
</evidence>
<keyword evidence="5" id="KW-0999">Mitochondrion inner membrane</keyword>
<dbReference type="SUPFAM" id="SSF81531">
    <property type="entry name" value="Non-heme 11 kDa protein of cytochrome bc1 complex (Ubiquinol-cytochrome c reductase)"/>
    <property type="match status" value="1"/>
</dbReference>
<dbReference type="Gene3D" id="1.10.287.20">
    <property type="entry name" value="Ubiquinol-cytochrome C reductase hinge domain"/>
    <property type="match status" value="1"/>
</dbReference>
<proteinExistence type="inferred from homology"/>
<evidence type="ECO:0000256" key="7">
    <source>
        <dbReference type="ARBA" id="ARBA00023128"/>
    </source>
</evidence>
<dbReference type="AlphaFoldDB" id="A0A1V8SXS1"/>
<keyword evidence="8" id="KW-0472">Membrane</keyword>
<comment type="similarity">
    <text evidence="2">Belongs to the UQCRH/QCR6 family.</text>
</comment>
<evidence type="ECO:0000256" key="5">
    <source>
        <dbReference type="ARBA" id="ARBA00022792"/>
    </source>
</evidence>
<evidence type="ECO:0000313" key="13">
    <source>
        <dbReference type="EMBL" id="OQO03956.1"/>
    </source>
</evidence>
<keyword evidence="4" id="KW-0679">Respiratory chain</keyword>
<dbReference type="EMBL" id="NAJO01000023">
    <property type="protein sequence ID" value="OQO03956.1"/>
    <property type="molecule type" value="Genomic_DNA"/>
</dbReference>
<evidence type="ECO:0000256" key="4">
    <source>
        <dbReference type="ARBA" id="ARBA00022660"/>
    </source>
</evidence>
<reference evidence="14" key="1">
    <citation type="submission" date="2017-03" db="EMBL/GenBank/DDBJ databases">
        <title>Genomes of endolithic fungi from Antarctica.</title>
        <authorList>
            <person name="Coleine C."/>
            <person name="Masonjones S."/>
            <person name="Stajich J.E."/>
        </authorList>
    </citation>
    <scope>NUCLEOTIDE SEQUENCE [LARGE SCALE GENOMIC DNA]</scope>
    <source>
        <strain evidence="14">CCFEE 5527</strain>
    </source>
</reference>
<evidence type="ECO:0000256" key="1">
    <source>
        <dbReference type="ARBA" id="ARBA00004137"/>
    </source>
</evidence>
<feature type="compositionally biased region" description="Polar residues" evidence="11">
    <location>
        <begin position="34"/>
        <end position="43"/>
    </location>
</feature>
<feature type="compositionally biased region" description="Basic and acidic residues" evidence="11">
    <location>
        <begin position="80"/>
        <end position="102"/>
    </location>
</feature>
<keyword evidence="6" id="KW-0249">Electron transport</keyword>
<dbReference type="Proteomes" id="UP000192596">
    <property type="component" value="Unassembled WGS sequence"/>
</dbReference>
<evidence type="ECO:0000313" key="14">
    <source>
        <dbReference type="Proteomes" id="UP000192596"/>
    </source>
</evidence>
<evidence type="ECO:0000259" key="12">
    <source>
        <dbReference type="Pfam" id="PF02320"/>
    </source>
</evidence>
<dbReference type="PANTHER" id="PTHR15336">
    <property type="entry name" value="UBIQUINOL-CYTOCHROME C REDUCTASE COMPLEX 7.8 KDA PROTEIN"/>
    <property type="match status" value="1"/>
</dbReference>
<dbReference type="PANTHER" id="PTHR15336:SF0">
    <property type="entry name" value="CYTOCHROME B-C1 COMPLEX SUBUNIT 6, MITOCHONDRIAL"/>
    <property type="match status" value="1"/>
</dbReference>
<dbReference type="InterPro" id="IPR023184">
    <property type="entry name" value="Ubol_cytC_Rdtase_hinge_dom"/>
</dbReference>
<name>A0A1V8SXS1_9PEZI</name>
<keyword evidence="7" id="KW-0496">Mitochondrion</keyword>
<evidence type="ECO:0000256" key="9">
    <source>
        <dbReference type="ARBA" id="ARBA00044155"/>
    </source>
</evidence>
<dbReference type="InterPro" id="IPR003422">
    <property type="entry name" value="Cyt_b-c1_6"/>
</dbReference>
<dbReference type="GO" id="GO:0005743">
    <property type="term" value="C:mitochondrial inner membrane"/>
    <property type="evidence" value="ECO:0007669"/>
    <property type="project" value="UniProtKB-SubCell"/>
</dbReference>